<dbReference type="PANTHER" id="PTHR12049:SF7">
    <property type="entry name" value="PROTEIN ARGININE METHYLTRANSFERASE NDUFAF7, MITOCHONDRIAL"/>
    <property type="match status" value="1"/>
</dbReference>
<keyword evidence="1" id="KW-0489">Methyltransferase</keyword>
<evidence type="ECO:0000313" key="3">
    <source>
        <dbReference type="EMBL" id="TPG14866.1"/>
    </source>
</evidence>
<dbReference type="InterPro" id="IPR003788">
    <property type="entry name" value="NDUFAF7"/>
</dbReference>
<reference evidence="3 4" key="1">
    <citation type="journal article" date="2019" name="Environ. Microbiol.">
        <title>Species interactions and distinct microbial communities in high Arctic permafrost affected cryosols are associated with the CH4 and CO2 gas fluxes.</title>
        <authorList>
            <person name="Altshuler I."/>
            <person name="Hamel J."/>
            <person name="Turney S."/>
            <person name="Magnuson E."/>
            <person name="Levesque R."/>
            <person name="Greer C."/>
            <person name="Whyte L.G."/>
        </authorList>
    </citation>
    <scope>NUCLEOTIDE SEQUENCE [LARGE SCALE GENOMIC DNA]</scope>
    <source>
        <strain evidence="3 4">S9.3A</strain>
    </source>
</reference>
<evidence type="ECO:0000313" key="4">
    <source>
        <dbReference type="Proteomes" id="UP000317722"/>
    </source>
</evidence>
<name>A0A502CST7_9MICO</name>
<accession>A0A502CST7</accession>
<dbReference type="OrthoDB" id="4856867at2"/>
<evidence type="ECO:0000256" key="1">
    <source>
        <dbReference type="ARBA" id="ARBA00022603"/>
    </source>
</evidence>
<gene>
    <name evidence="3" type="ORF">EAH86_15015</name>
</gene>
<dbReference type="Proteomes" id="UP000317722">
    <property type="component" value="Unassembled WGS sequence"/>
</dbReference>
<dbReference type="InterPro" id="IPR038375">
    <property type="entry name" value="NDUFAF7_sf"/>
</dbReference>
<sequence>MTLLDWQAAWQGALYGPDGFYRAAAGPAGHFTTAAHGPLGELLAGAVARMARENGLTHVVDVGAGRGELLTQVHAAGPALRLTGVDVVARPQSLPPEVEWHVAPGGADLPPALRELDHALVIAHEWLDVVPCPIAEVDGDGDLRLVMVDSTTGVESFGALVDGDELAWSTTHWEPTASGDRVEVGLPRDHAWDDLVSRVDRGVLVAVDYGHRGGDRPMEGTLAAYRRGQLVTPVPDGTCDLTAHVAMDTLDHDELLDQRTALRGLGVDGRQPPLDLASRDPQLYLQTLATSSAAAALTAPGGFGDFLWAIKRVG</sequence>
<dbReference type="SUPFAM" id="SSF53335">
    <property type="entry name" value="S-adenosyl-L-methionine-dependent methyltransferases"/>
    <property type="match status" value="1"/>
</dbReference>
<dbReference type="EMBL" id="RCZM01000005">
    <property type="protein sequence ID" value="TPG14866.1"/>
    <property type="molecule type" value="Genomic_DNA"/>
</dbReference>
<evidence type="ECO:0000256" key="2">
    <source>
        <dbReference type="ARBA" id="ARBA00022679"/>
    </source>
</evidence>
<organism evidence="3 4">
    <name type="scientific">Pedococcus bigeumensis</name>
    <dbReference type="NCBI Taxonomy" id="433644"/>
    <lineage>
        <taxon>Bacteria</taxon>
        <taxon>Bacillati</taxon>
        <taxon>Actinomycetota</taxon>
        <taxon>Actinomycetes</taxon>
        <taxon>Micrococcales</taxon>
        <taxon>Intrasporangiaceae</taxon>
        <taxon>Pedococcus</taxon>
    </lineage>
</organism>
<dbReference type="GO" id="GO:0032259">
    <property type="term" value="P:methylation"/>
    <property type="evidence" value="ECO:0007669"/>
    <property type="project" value="UniProtKB-KW"/>
</dbReference>
<dbReference type="GO" id="GO:0035243">
    <property type="term" value="F:protein-arginine omega-N symmetric methyltransferase activity"/>
    <property type="evidence" value="ECO:0007669"/>
    <property type="project" value="TreeGrafter"/>
</dbReference>
<keyword evidence="2" id="KW-0808">Transferase</keyword>
<protein>
    <recommendedName>
        <fullName evidence="5">SAM-dependent MidA family methyltransferase</fullName>
    </recommendedName>
</protein>
<dbReference type="PANTHER" id="PTHR12049">
    <property type="entry name" value="PROTEIN ARGININE METHYLTRANSFERASE NDUFAF7, MITOCHONDRIAL"/>
    <property type="match status" value="1"/>
</dbReference>
<dbReference type="RefSeq" id="WP_140742165.1">
    <property type="nucleotide sequence ID" value="NZ_RCZM01000005.1"/>
</dbReference>
<evidence type="ECO:0008006" key="5">
    <source>
        <dbReference type="Google" id="ProtNLM"/>
    </source>
</evidence>
<comment type="caution">
    <text evidence="3">The sequence shown here is derived from an EMBL/GenBank/DDBJ whole genome shotgun (WGS) entry which is preliminary data.</text>
</comment>
<dbReference type="AlphaFoldDB" id="A0A502CST7"/>
<keyword evidence="4" id="KW-1185">Reference proteome</keyword>
<dbReference type="InterPro" id="IPR029063">
    <property type="entry name" value="SAM-dependent_MTases_sf"/>
</dbReference>
<dbReference type="Gene3D" id="3.40.50.12710">
    <property type="match status" value="1"/>
</dbReference>
<proteinExistence type="predicted"/>
<dbReference type="Pfam" id="PF02636">
    <property type="entry name" value="Methyltransf_28"/>
    <property type="match status" value="1"/>
</dbReference>